<dbReference type="EMBL" id="CAJNRD030001121">
    <property type="protein sequence ID" value="CAG5096847.1"/>
    <property type="molecule type" value="Genomic_DNA"/>
</dbReference>
<reference evidence="1" key="1">
    <citation type="submission" date="2021-04" db="EMBL/GenBank/DDBJ databases">
        <authorList>
            <person name="Chebbi M.A.C M."/>
        </authorList>
    </citation>
    <scope>NUCLEOTIDE SEQUENCE</scope>
</reference>
<comment type="caution">
    <text evidence="1">The sequence shown here is derived from an EMBL/GenBank/DDBJ whole genome shotgun (WGS) entry which is preliminary data.</text>
</comment>
<organism evidence="1 2">
    <name type="scientific">Cotesia congregata</name>
    <name type="common">Parasitoid wasp</name>
    <name type="synonym">Apanteles congregatus</name>
    <dbReference type="NCBI Taxonomy" id="51543"/>
    <lineage>
        <taxon>Eukaryota</taxon>
        <taxon>Metazoa</taxon>
        <taxon>Ecdysozoa</taxon>
        <taxon>Arthropoda</taxon>
        <taxon>Hexapoda</taxon>
        <taxon>Insecta</taxon>
        <taxon>Pterygota</taxon>
        <taxon>Neoptera</taxon>
        <taxon>Endopterygota</taxon>
        <taxon>Hymenoptera</taxon>
        <taxon>Apocrita</taxon>
        <taxon>Ichneumonoidea</taxon>
        <taxon>Braconidae</taxon>
        <taxon>Microgastrinae</taxon>
        <taxon>Cotesia</taxon>
    </lineage>
</organism>
<protein>
    <submittedName>
        <fullName evidence="1">Uncharacterized protein</fullName>
    </submittedName>
</protein>
<name>A0A8J2HHK3_COTCN</name>
<sequence>MLQPIHHSKRRYWEIGLAAPSLEFKANDEPSKEGKDEECDMCLIFYFFHVFDLPRADTHNVVCFMLIIVFNCDCVCQKFITALR</sequence>
<dbReference type="AlphaFoldDB" id="A0A8J2HHK3"/>
<keyword evidence="2" id="KW-1185">Reference proteome</keyword>
<dbReference type="Proteomes" id="UP000786811">
    <property type="component" value="Unassembled WGS sequence"/>
</dbReference>
<evidence type="ECO:0000313" key="1">
    <source>
        <dbReference type="EMBL" id="CAG5096847.1"/>
    </source>
</evidence>
<gene>
    <name evidence="1" type="ORF">HICCMSTLAB_LOCUS8415</name>
</gene>
<evidence type="ECO:0000313" key="2">
    <source>
        <dbReference type="Proteomes" id="UP000786811"/>
    </source>
</evidence>
<accession>A0A8J2HHK3</accession>
<proteinExistence type="predicted"/>